<dbReference type="Pfam" id="PF00072">
    <property type="entry name" value="Response_reg"/>
    <property type="match status" value="1"/>
</dbReference>
<dbReference type="EMBL" id="NGAF01000001">
    <property type="protein sequence ID" value="OXR47566.1"/>
    <property type="molecule type" value="Genomic_DNA"/>
</dbReference>
<dbReference type="SUPFAM" id="SSF52172">
    <property type="entry name" value="CheY-like"/>
    <property type="match status" value="1"/>
</dbReference>
<dbReference type="Proteomes" id="UP000215506">
    <property type="component" value="Unassembled WGS sequence"/>
</dbReference>
<dbReference type="InterPro" id="IPR000792">
    <property type="entry name" value="Tscrpt_reg_LuxR_C"/>
</dbReference>
<accession>A0A231HFR9</accession>
<feature type="modified residue" description="4-aspartylphosphate" evidence="2">
    <location>
        <position position="76"/>
    </location>
</feature>
<evidence type="ECO:0000313" key="6">
    <source>
        <dbReference type="Proteomes" id="UP000215506"/>
    </source>
</evidence>
<evidence type="ECO:0000256" key="2">
    <source>
        <dbReference type="PROSITE-ProRule" id="PRU00169"/>
    </source>
</evidence>
<gene>
    <name evidence="5" type="primary">vraR_2</name>
    <name evidence="5" type="ORF">B7C42_00691</name>
</gene>
<dbReference type="SMART" id="SM00421">
    <property type="entry name" value="HTH_LUXR"/>
    <property type="match status" value="1"/>
</dbReference>
<dbReference type="PRINTS" id="PR00038">
    <property type="entry name" value="HTHLUXR"/>
</dbReference>
<dbReference type="CDD" id="cd06170">
    <property type="entry name" value="LuxR_C_like"/>
    <property type="match status" value="1"/>
</dbReference>
<dbReference type="AlphaFoldDB" id="A0A231HFR9"/>
<keyword evidence="1" id="KW-0238">DNA-binding</keyword>
<protein>
    <submittedName>
        <fullName evidence="5">Response regulator protein VraR</fullName>
    </submittedName>
</protein>
<sequence>MTVTELPNTAREFGDAHGRDSGRARVLVVCGEQIMRSGLISVLRGMPDVGWVGPAVNSEAALKMVAADKADVVVLDHCPSPRWDGPGLTQRLTAVRPGGEVGVVVVSDGTDSALLLRYLQAGARGLVSRRSSAVDLVSAVDAVVRGQAMLSPSITRLVLDATAPYLPAVAHKPVTALDSLTQREHEILILVADGLSNSEIAQVLHVSYKTVKFHVSNILRKLSVRTRAQAIVYLRPTVTIASRAG</sequence>
<reference evidence="5 6" key="1">
    <citation type="submission" date="2017-07" db="EMBL/GenBank/DDBJ databases">
        <title>First draft Genome Sequence of Nocardia cerradoensis isolated from human infection.</title>
        <authorList>
            <person name="Carrasco G."/>
        </authorList>
    </citation>
    <scope>NUCLEOTIDE SEQUENCE [LARGE SCALE GENOMIC DNA]</scope>
    <source>
        <strain evidence="5 6">CNM20130759</strain>
    </source>
</reference>
<dbReference type="SMART" id="SM00448">
    <property type="entry name" value="REC"/>
    <property type="match status" value="1"/>
</dbReference>
<dbReference type="PROSITE" id="PS50043">
    <property type="entry name" value="HTH_LUXR_2"/>
    <property type="match status" value="1"/>
</dbReference>
<dbReference type="GO" id="GO:0003677">
    <property type="term" value="F:DNA binding"/>
    <property type="evidence" value="ECO:0007669"/>
    <property type="project" value="UniProtKB-KW"/>
</dbReference>
<dbReference type="InterPro" id="IPR011006">
    <property type="entry name" value="CheY-like_superfamily"/>
</dbReference>
<dbReference type="PANTHER" id="PTHR43214">
    <property type="entry name" value="TWO-COMPONENT RESPONSE REGULATOR"/>
    <property type="match status" value="1"/>
</dbReference>
<dbReference type="PROSITE" id="PS00622">
    <property type="entry name" value="HTH_LUXR_1"/>
    <property type="match status" value="1"/>
</dbReference>
<dbReference type="PANTHER" id="PTHR43214:SF43">
    <property type="entry name" value="TWO-COMPONENT RESPONSE REGULATOR"/>
    <property type="match status" value="1"/>
</dbReference>
<dbReference type="Pfam" id="PF00196">
    <property type="entry name" value="GerE"/>
    <property type="match status" value="1"/>
</dbReference>
<evidence type="ECO:0000259" key="4">
    <source>
        <dbReference type="PROSITE" id="PS50110"/>
    </source>
</evidence>
<evidence type="ECO:0000256" key="1">
    <source>
        <dbReference type="ARBA" id="ARBA00023125"/>
    </source>
</evidence>
<dbReference type="InterPro" id="IPR039420">
    <property type="entry name" value="WalR-like"/>
</dbReference>
<feature type="domain" description="HTH luxR-type" evidence="3">
    <location>
        <begin position="173"/>
        <end position="238"/>
    </location>
</feature>
<feature type="domain" description="Response regulatory" evidence="4">
    <location>
        <begin position="25"/>
        <end position="144"/>
    </location>
</feature>
<proteinExistence type="predicted"/>
<evidence type="ECO:0000259" key="3">
    <source>
        <dbReference type="PROSITE" id="PS50043"/>
    </source>
</evidence>
<comment type="caution">
    <text evidence="5">The sequence shown here is derived from an EMBL/GenBank/DDBJ whole genome shotgun (WGS) entry which is preliminary data.</text>
</comment>
<organism evidence="5 6">
    <name type="scientific">Nocardia cerradoensis</name>
    <dbReference type="NCBI Taxonomy" id="85688"/>
    <lineage>
        <taxon>Bacteria</taxon>
        <taxon>Bacillati</taxon>
        <taxon>Actinomycetota</taxon>
        <taxon>Actinomycetes</taxon>
        <taxon>Mycobacteriales</taxon>
        <taxon>Nocardiaceae</taxon>
        <taxon>Nocardia</taxon>
    </lineage>
</organism>
<dbReference type="PROSITE" id="PS50110">
    <property type="entry name" value="RESPONSE_REGULATORY"/>
    <property type="match status" value="1"/>
</dbReference>
<keyword evidence="6" id="KW-1185">Reference proteome</keyword>
<dbReference type="GO" id="GO:0006355">
    <property type="term" value="P:regulation of DNA-templated transcription"/>
    <property type="evidence" value="ECO:0007669"/>
    <property type="project" value="InterPro"/>
</dbReference>
<dbReference type="InterPro" id="IPR001789">
    <property type="entry name" value="Sig_transdc_resp-reg_receiver"/>
</dbReference>
<dbReference type="SUPFAM" id="SSF46894">
    <property type="entry name" value="C-terminal effector domain of the bipartite response regulators"/>
    <property type="match status" value="1"/>
</dbReference>
<dbReference type="GO" id="GO:0000160">
    <property type="term" value="P:phosphorelay signal transduction system"/>
    <property type="evidence" value="ECO:0007669"/>
    <property type="project" value="InterPro"/>
</dbReference>
<dbReference type="Gene3D" id="3.40.50.2300">
    <property type="match status" value="1"/>
</dbReference>
<dbReference type="InterPro" id="IPR016032">
    <property type="entry name" value="Sig_transdc_resp-reg_C-effctor"/>
</dbReference>
<keyword evidence="2" id="KW-0597">Phosphoprotein</keyword>
<name>A0A231HFR9_9NOCA</name>
<evidence type="ECO:0000313" key="5">
    <source>
        <dbReference type="EMBL" id="OXR47566.1"/>
    </source>
</evidence>